<keyword evidence="3" id="KW-1185">Reference proteome</keyword>
<keyword evidence="1" id="KW-1133">Transmembrane helix</keyword>
<dbReference type="Proteomes" id="UP000451471">
    <property type="component" value="Unassembled WGS sequence"/>
</dbReference>
<evidence type="ECO:0000313" key="3">
    <source>
        <dbReference type="Proteomes" id="UP000451471"/>
    </source>
</evidence>
<dbReference type="RefSeq" id="WP_158203628.1">
    <property type="nucleotide sequence ID" value="NZ_WSZK01000012.1"/>
</dbReference>
<proteinExistence type="predicted"/>
<keyword evidence="1" id="KW-0472">Membrane</keyword>
<sequence>MRLPSPSLPDLVVVGTLTAFVVATGHLFVALLAAALLRQDTRRLLARHVGRGEQL</sequence>
<keyword evidence="1" id="KW-0812">Transmembrane</keyword>
<name>A0A6B0GG43_9EURY</name>
<reference evidence="2 3" key="1">
    <citation type="submission" date="2019-12" db="EMBL/GenBank/DDBJ databases">
        <title>Halocatena pleomorpha gen. nov. sp. nov., an extremely halophilic archaeon of family Halobacteriaceae isolated from saltpan soil.</title>
        <authorList>
            <person name="Pal Y."/>
            <person name="Verma A."/>
            <person name="Krishnamurthi S."/>
            <person name="Kumar P."/>
        </authorList>
    </citation>
    <scope>NUCLEOTIDE SEQUENCE [LARGE SCALE GENOMIC DNA]</scope>
    <source>
        <strain evidence="2 3">JCM 16495</strain>
    </source>
</reference>
<evidence type="ECO:0000256" key="1">
    <source>
        <dbReference type="SAM" id="Phobius"/>
    </source>
</evidence>
<protein>
    <submittedName>
        <fullName evidence="2">Uncharacterized protein</fullName>
    </submittedName>
</protein>
<evidence type="ECO:0000313" key="2">
    <source>
        <dbReference type="EMBL" id="MWG33906.1"/>
    </source>
</evidence>
<dbReference type="EMBL" id="WSZK01000012">
    <property type="protein sequence ID" value="MWG33906.1"/>
    <property type="molecule type" value="Genomic_DNA"/>
</dbReference>
<feature type="transmembrane region" description="Helical" evidence="1">
    <location>
        <begin position="12"/>
        <end position="37"/>
    </location>
</feature>
<dbReference type="AlphaFoldDB" id="A0A6B0GG43"/>
<gene>
    <name evidence="2" type="ORF">GQS65_05255</name>
</gene>
<organism evidence="2 3">
    <name type="scientific">Halomarina oriensis</name>
    <dbReference type="NCBI Taxonomy" id="671145"/>
    <lineage>
        <taxon>Archaea</taxon>
        <taxon>Methanobacteriati</taxon>
        <taxon>Methanobacteriota</taxon>
        <taxon>Stenosarchaea group</taxon>
        <taxon>Halobacteria</taxon>
        <taxon>Halobacteriales</taxon>
        <taxon>Natronomonadaceae</taxon>
        <taxon>Halomarina</taxon>
    </lineage>
</organism>
<comment type="caution">
    <text evidence="2">The sequence shown here is derived from an EMBL/GenBank/DDBJ whole genome shotgun (WGS) entry which is preliminary data.</text>
</comment>
<accession>A0A6B0GG43</accession>